<dbReference type="InterPro" id="IPR043502">
    <property type="entry name" value="DNA/RNA_pol_sf"/>
</dbReference>
<proteinExistence type="predicted"/>
<dbReference type="EMBL" id="OIVN01001957">
    <property type="protein sequence ID" value="SPC99295.1"/>
    <property type="molecule type" value="Genomic_DNA"/>
</dbReference>
<reference evidence="2" key="1">
    <citation type="submission" date="2018-02" db="EMBL/GenBank/DDBJ databases">
        <authorList>
            <person name="Cohen D.B."/>
            <person name="Kent A.D."/>
        </authorList>
    </citation>
    <scope>NUCLEOTIDE SEQUENCE</scope>
</reference>
<dbReference type="PANTHER" id="PTHR11439:SF483">
    <property type="entry name" value="PEPTIDE SYNTHASE GLIP-LIKE, PUTATIVE (AFU_ORTHOLOGUE AFUA_3G12920)-RELATED"/>
    <property type="match status" value="1"/>
</dbReference>
<dbReference type="Pfam" id="PF07727">
    <property type="entry name" value="RVT_2"/>
    <property type="match status" value="1"/>
</dbReference>
<dbReference type="CDD" id="cd09272">
    <property type="entry name" value="RNase_HI_RT_Ty1"/>
    <property type="match status" value="1"/>
</dbReference>
<dbReference type="PANTHER" id="PTHR11439">
    <property type="entry name" value="GAG-POL-RELATED RETROTRANSPOSON"/>
    <property type="match status" value="1"/>
</dbReference>
<organism evidence="2">
    <name type="scientific">Fagus sylvatica</name>
    <name type="common">Beechnut</name>
    <dbReference type="NCBI Taxonomy" id="28930"/>
    <lineage>
        <taxon>Eukaryota</taxon>
        <taxon>Viridiplantae</taxon>
        <taxon>Streptophyta</taxon>
        <taxon>Embryophyta</taxon>
        <taxon>Tracheophyta</taxon>
        <taxon>Spermatophyta</taxon>
        <taxon>Magnoliopsida</taxon>
        <taxon>eudicotyledons</taxon>
        <taxon>Gunneridae</taxon>
        <taxon>Pentapetalae</taxon>
        <taxon>rosids</taxon>
        <taxon>fabids</taxon>
        <taxon>Fagales</taxon>
        <taxon>Fagaceae</taxon>
        <taxon>Fagus</taxon>
    </lineage>
</organism>
<accession>A0A2N9GIC3</accession>
<name>A0A2N9GIC3_FAGSY</name>
<protein>
    <recommendedName>
        <fullName evidence="1">Reverse transcriptase Ty1/copia-type domain-containing protein</fullName>
    </recommendedName>
</protein>
<dbReference type="AlphaFoldDB" id="A0A2N9GIC3"/>
<sequence length="330" mass="37032">MQTRSKSGISKKKIFSTTCTPNYLQTEPPTYKIASQTPEWCATMASEFEALQRQSTWSLVPSSPAQNVIGCRWFYKIKRNTDSSVSWYKARLVAKGFHQQAGVDYVETFSSVVKPPTIHIILSLAAQNRWSLCQLDESNAFLHGLLKESVFMAQLVGFVDQDHPSHLGPLTLIVFMDADWARDPSDRRSTSGITMFLGNNPITWMSKKQHTVSCSSIEAEYRSLATGAVELAWLHQVICDLGLYLASAPIIGCDNTNALALASNPVFHGRTKHIEVDYHFIRERVVRGDISLQFISIDDQVADIFTKALPSPRFHRLCSKLLVCSTDHYV</sequence>
<dbReference type="SUPFAM" id="SSF56672">
    <property type="entry name" value="DNA/RNA polymerases"/>
    <property type="match status" value="1"/>
</dbReference>
<dbReference type="InterPro" id="IPR013103">
    <property type="entry name" value="RVT_2"/>
</dbReference>
<evidence type="ECO:0000313" key="2">
    <source>
        <dbReference type="EMBL" id="SPC99295.1"/>
    </source>
</evidence>
<feature type="domain" description="Reverse transcriptase Ty1/copia-type" evidence="1">
    <location>
        <begin position="55"/>
        <end position="163"/>
    </location>
</feature>
<gene>
    <name evidence="2" type="ORF">FSB_LOCUS27177</name>
</gene>
<evidence type="ECO:0000259" key="1">
    <source>
        <dbReference type="Pfam" id="PF07727"/>
    </source>
</evidence>